<dbReference type="Proteomes" id="UP001642484">
    <property type="component" value="Unassembled WGS sequence"/>
</dbReference>
<protein>
    <submittedName>
        <fullName evidence="1">Uncharacterized protein</fullName>
    </submittedName>
</protein>
<keyword evidence="2" id="KW-1185">Reference proteome</keyword>
<dbReference type="EMBL" id="CAXAMN010024361">
    <property type="protein sequence ID" value="CAK9085862.1"/>
    <property type="molecule type" value="Genomic_DNA"/>
</dbReference>
<comment type="caution">
    <text evidence="1">The sequence shown here is derived from an EMBL/GenBank/DDBJ whole genome shotgun (WGS) entry which is preliminary data.</text>
</comment>
<accession>A0ABP0QC87</accession>
<name>A0ABP0QC87_9DINO</name>
<evidence type="ECO:0000313" key="1">
    <source>
        <dbReference type="EMBL" id="CAK9085862.1"/>
    </source>
</evidence>
<reference evidence="1 2" key="1">
    <citation type="submission" date="2024-02" db="EMBL/GenBank/DDBJ databases">
        <authorList>
            <person name="Chen Y."/>
            <person name="Shah S."/>
            <person name="Dougan E. K."/>
            <person name="Thang M."/>
            <person name="Chan C."/>
        </authorList>
    </citation>
    <scope>NUCLEOTIDE SEQUENCE [LARGE SCALE GENOMIC DNA]</scope>
</reference>
<proteinExistence type="predicted"/>
<evidence type="ECO:0000313" key="2">
    <source>
        <dbReference type="Proteomes" id="UP001642484"/>
    </source>
</evidence>
<sequence length="205" mass="22838">MDGTLCHEGVQRDVRRKAGGGEQVGPKRTFCQTDVKQKDHYVWKDKDVFVGIVADAGEWTVDLDAVRIGFDEACEKGTAEIFSAPLYVVKAYVKELTSYGLAARAKEATKVVEGVGYARRDFKELSPELKESAREDGALEAEASGKPMQIVLEKSDHPTLTGDKKAMQKFKAYIELATDAAQRWLPPEGELNQCRHPELRQVWPP</sequence>
<organism evidence="1 2">
    <name type="scientific">Durusdinium trenchii</name>
    <dbReference type="NCBI Taxonomy" id="1381693"/>
    <lineage>
        <taxon>Eukaryota</taxon>
        <taxon>Sar</taxon>
        <taxon>Alveolata</taxon>
        <taxon>Dinophyceae</taxon>
        <taxon>Suessiales</taxon>
        <taxon>Symbiodiniaceae</taxon>
        <taxon>Durusdinium</taxon>
    </lineage>
</organism>
<gene>
    <name evidence="1" type="ORF">CCMP2556_LOCUS41643</name>
</gene>